<evidence type="ECO:0000313" key="2">
    <source>
        <dbReference type="Proteomes" id="UP000046395"/>
    </source>
</evidence>
<evidence type="ECO:0000313" key="3">
    <source>
        <dbReference type="WBParaSite" id="TMUE_1000002983.1"/>
    </source>
</evidence>
<dbReference type="Proteomes" id="UP000046395">
    <property type="component" value="Unassembled WGS sequence"/>
</dbReference>
<feature type="region of interest" description="Disordered" evidence="1">
    <location>
        <begin position="1"/>
        <end position="39"/>
    </location>
</feature>
<reference evidence="3" key="1">
    <citation type="submission" date="2019-12" db="UniProtKB">
        <authorList>
            <consortium name="WormBaseParasite"/>
        </authorList>
    </citation>
    <scope>IDENTIFICATION</scope>
</reference>
<sequence length="230" mass="25750">MFKRMEGGRKEVAVGNSSSGSSKMKLTEISEPQRTRENAQLERKQYIDATIHKMETVKSVDWFFTEYSAMTKSTLAGIERLRDDPKEHCEVHEVSLKAERCCMVNSIGNREAAGPRPSALNQSQRKEKSTVKVCESTKEPTVVDSLSRTAGAERLGEQNCLSESGKNMPNVSTGCRIAERHNKSGKMEQGITGVFRARMIYLPYDQPDCVLYLPARSPMRSQIGQPNNTQ</sequence>
<organism evidence="2 3">
    <name type="scientific">Trichuris muris</name>
    <name type="common">Mouse whipworm</name>
    <dbReference type="NCBI Taxonomy" id="70415"/>
    <lineage>
        <taxon>Eukaryota</taxon>
        <taxon>Metazoa</taxon>
        <taxon>Ecdysozoa</taxon>
        <taxon>Nematoda</taxon>
        <taxon>Enoplea</taxon>
        <taxon>Dorylaimia</taxon>
        <taxon>Trichinellida</taxon>
        <taxon>Trichuridae</taxon>
        <taxon>Trichuris</taxon>
    </lineage>
</organism>
<evidence type="ECO:0000256" key="1">
    <source>
        <dbReference type="SAM" id="MobiDB-lite"/>
    </source>
</evidence>
<keyword evidence="2" id="KW-1185">Reference proteome</keyword>
<dbReference type="AlphaFoldDB" id="A0A5S6Q722"/>
<name>A0A5S6Q722_TRIMR</name>
<proteinExistence type="predicted"/>
<feature type="compositionally biased region" description="Basic and acidic residues" evidence="1">
    <location>
        <begin position="25"/>
        <end position="39"/>
    </location>
</feature>
<accession>A0A5S6Q722</accession>
<feature type="region of interest" description="Disordered" evidence="1">
    <location>
        <begin position="112"/>
        <end position="131"/>
    </location>
</feature>
<feature type="compositionally biased region" description="Polar residues" evidence="1">
    <location>
        <begin position="15"/>
        <end position="24"/>
    </location>
</feature>
<dbReference type="WBParaSite" id="TMUE_1000002983.1">
    <property type="protein sequence ID" value="TMUE_1000002983.1"/>
    <property type="gene ID" value="WBGene00295280"/>
</dbReference>
<feature type="compositionally biased region" description="Basic and acidic residues" evidence="1">
    <location>
        <begin position="1"/>
        <end position="12"/>
    </location>
</feature>
<protein>
    <submittedName>
        <fullName evidence="3">Uncharacterized protein</fullName>
    </submittedName>
</protein>